<evidence type="ECO:0000256" key="13">
    <source>
        <dbReference type="ARBA" id="ARBA00049340"/>
    </source>
</evidence>
<feature type="binding site" description="type 1 copper site" evidence="14">
    <location>
        <position position="175"/>
    </location>
    <ligand>
        <name>Cu cation</name>
        <dbReference type="ChEBI" id="CHEBI:23378"/>
        <label>1</label>
    </ligand>
</feature>
<comment type="catalytic activity">
    <reaction evidence="13">
        <text>nitric oxide + Fe(III)-[cytochrome c] + H2O = Fe(II)-[cytochrome c] + nitrite + 2 H(+)</text>
        <dbReference type="Rhea" id="RHEA:15233"/>
        <dbReference type="Rhea" id="RHEA-COMP:10350"/>
        <dbReference type="Rhea" id="RHEA-COMP:14399"/>
        <dbReference type="ChEBI" id="CHEBI:15377"/>
        <dbReference type="ChEBI" id="CHEBI:15378"/>
        <dbReference type="ChEBI" id="CHEBI:16301"/>
        <dbReference type="ChEBI" id="CHEBI:16480"/>
        <dbReference type="ChEBI" id="CHEBI:29033"/>
        <dbReference type="ChEBI" id="CHEBI:29034"/>
        <dbReference type="EC" id="1.7.2.1"/>
    </reaction>
</comment>
<comment type="cofactor">
    <cofactor evidence="2 14">
        <name>Cu(2+)</name>
        <dbReference type="ChEBI" id="CHEBI:29036"/>
    </cofactor>
</comment>
<keyword evidence="18" id="KW-1185">Reference proteome</keyword>
<accession>A0A521DEQ8</accession>
<comment type="similarity">
    <text evidence="3">Belongs to the multicopper oxidase family.</text>
</comment>
<gene>
    <name evidence="17" type="ORF">SAMN06265379_105132</name>
</gene>
<organism evidence="17 18">
    <name type="scientific">Saccharicrinis carchari</name>
    <dbReference type="NCBI Taxonomy" id="1168039"/>
    <lineage>
        <taxon>Bacteria</taxon>
        <taxon>Pseudomonadati</taxon>
        <taxon>Bacteroidota</taxon>
        <taxon>Bacteroidia</taxon>
        <taxon>Marinilabiliales</taxon>
        <taxon>Marinilabiliaceae</taxon>
        <taxon>Saccharicrinis</taxon>
    </lineage>
</organism>
<dbReference type="Gene3D" id="1.10.760.10">
    <property type="entry name" value="Cytochrome c-like domain"/>
    <property type="match status" value="1"/>
</dbReference>
<feature type="binding site" description="type 1 copper site" evidence="14">
    <location>
        <position position="167"/>
    </location>
    <ligand>
        <name>Cu cation</name>
        <dbReference type="ChEBI" id="CHEBI:23378"/>
        <label>1</label>
    </ligand>
</feature>
<reference evidence="17 18" key="1">
    <citation type="submission" date="2017-05" db="EMBL/GenBank/DDBJ databases">
        <authorList>
            <person name="Varghese N."/>
            <person name="Submissions S."/>
        </authorList>
    </citation>
    <scope>NUCLEOTIDE SEQUENCE [LARGE SCALE GENOMIC DNA]</scope>
    <source>
        <strain evidence="17 18">DSM 27040</strain>
    </source>
</reference>
<evidence type="ECO:0000256" key="8">
    <source>
        <dbReference type="ARBA" id="ARBA00022723"/>
    </source>
</evidence>
<dbReference type="GO" id="GO:0050421">
    <property type="term" value="F:nitrite reductase (NO-forming) activity"/>
    <property type="evidence" value="ECO:0007669"/>
    <property type="project" value="UniProtKB-EC"/>
</dbReference>
<dbReference type="InterPro" id="IPR001287">
    <property type="entry name" value="NO2-reductase_Cu"/>
</dbReference>
<evidence type="ECO:0000256" key="15">
    <source>
        <dbReference type="PROSITE-ProRule" id="PRU00433"/>
    </source>
</evidence>
<dbReference type="NCBIfam" id="TIGR02376">
    <property type="entry name" value="Cu_nitrite_red"/>
    <property type="match status" value="1"/>
</dbReference>
<sequence length="490" mass="53067">MKAIKLKFITPKTALYIVAAFIIISSCKTDGIDKTKITSSMDIPAHVEMKAILTSPPNVPPPTADRVAKKLIVDMEILEQEGELTNGVKYVYWTFGGTVPGSFIRTKIGDEVEFHLKNHPDNKLPHNIDLHAVTGPGGGAESSFVAPGHEKVFSFKVLNPGLYVYHCATAPVGMHIANGMYGLILVEPEEGLSPVDKEYYVMQGDFYTKGKHGDRGLQPFDMQKAVDEDADYVVFNGSVGALTGDNALTANVGETVRLYVGNGGPNLVSSFHVIGEIFDKVHVEGGDLINENVQTTLIPAGGAAIVEFKVEVPGSFILVDHSIFRAFNKGALGMLKVEGEENEKVYSGEQRDDIYLPEGGGIQTMPSTNEIPESEIPAKSMAERMEFGKQIYMQTCFACHLGEGQGIAHAFPPLANSDYLNADVTRAIDIVLNGKSGEITVNGEKYNSVMTAQNLSDEEIANVLTYVYNSWGNSKKEVTPAMVKAVRSGN</sequence>
<comment type="cofactor">
    <cofactor evidence="1 14">
        <name>Cu(+)</name>
        <dbReference type="ChEBI" id="CHEBI:49552"/>
    </cofactor>
</comment>
<evidence type="ECO:0000256" key="12">
    <source>
        <dbReference type="ARBA" id="ARBA00023008"/>
    </source>
</evidence>
<feature type="binding site" description="type 1 copper site" evidence="14">
    <location>
        <position position="126"/>
    </location>
    <ligand>
        <name>Cu cation</name>
        <dbReference type="ChEBI" id="CHEBI:23378"/>
        <label>1</label>
    </ligand>
</feature>
<evidence type="ECO:0000256" key="1">
    <source>
        <dbReference type="ARBA" id="ARBA00001960"/>
    </source>
</evidence>
<dbReference type="PANTHER" id="PTHR35008:SF8">
    <property type="entry name" value="ALCOHOL DEHYDROGENASE CYTOCHROME C SUBUNIT"/>
    <property type="match status" value="1"/>
</dbReference>
<feature type="domain" description="Cytochrome c" evidence="16">
    <location>
        <begin position="383"/>
        <end position="471"/>
    </location>
</feature>
<evidence type="ECO:0000256" key="5">
    <source>
        <dbReference type="ARBA" id="ARBA00011882"/>
    </source>
</evidence>
<keyword evidence="7 15" id="KW-0349">Heme</keyword>
<dbReference type="InterPro" id="IPR036909">
    <property type="entry name" value="Cyt_c-like_dom_sf"/>
</dbReference>
<evidence type="ECO:0000256" key="14">
    <source>
        <dbReference type="PIRSR" id="PIRSR601287-1"/>
    </source>
</evidence>
<evidence type="ECO:0000256" key="3">
    <source>
        <dbReference type="ARBA" id="ARBA00010609"/>
    </source>
</evidence>
<feature type="binding site" description="type 1 copper site" evidence="14">
    <location>
        <position position="131"/>
    </location>
    <ligand>
        <name>Cu cation</name>
        <dbReference type="ChEBI" id="CHEBI:23378"/>
        <label>1</label>
    </ligand>
</feature>
<dbReference type="SUPFAM" id="SSF49503">
    <property type="entry name" value="Cupredoxins"/>
    <property type="match status" value="2"/>
</dbReference>
<protein>
    <recommendedName>
        <fullName evidence="6">Copper-containing nitrite reductase</fullName>
        <ecNumber evidence="5">1.7.2.1</ecNumber>
    </recommendedName>
</protein>
<evidence type="ECO:0000256" key="9">
    <source>
        <dbReference type="ARBA" id="ARBA00022737"/>
    </source>
</evidence>
<dbReference type="InterPro" id="IPR011707">
    <property type="entry name" value="Cu-oxidase-like_N"/>
</dbReference>
<dbReference type="RefSeq" id="WP_142533587.1">
    <property type="nucleotide sequence ID" value="NZ_FXTB01000005.1"/>
</dbReference>
<evidence type="ECO:0000256" key="2">
    <source>
        <dbReference type="ARBA" id="ARBA00001973"/>
    </source>
</evidence>
<keyword evidence="12 14" id="KW-0186">Copper</keyword>
<keyword evidence="9" id="KW-0677">Repeat</keyword>
<dbReference type="PANTHER" id="PTHR35008">
    <property type="entry name" value="BLL4482 PROTEIN-RELATED"/>
    <property type="match status" value="1"/>
</dbReference>
<dbReference type="OrthoDB" id="9811395at2"/>
<dbReference type="InterPro" id="IPR051459">
    <property type="entry name" value="Cytochrome_c-type_DH"/>
</dbReference>
<dbReference type="GO" id="GO:0009055">
    <property type="term" value="F:electron transfer activity"/>
    <property type="evidence" value="ECO:0007669"/>
    <property type="project" value="InterPro"/>
</dbReference>
<dbReference type="FunFam" id="2.60.40.420:FF:000093">
    <property type="entry name" value="Copper-containing nitrite reductase"/>
    <property type="match status" value="1"/>
</dbReference>
<feature type="binding site" description="type 1 copper site" evidence="14">
    <location>
        <position position="321"/>
    </location>
    <ligand>
        <name>Cu cation</name>
        <dbReference type="ChEBI" id="CHEBI:23378"/>
        <label>1</label>
    </ligand>
</feature>
<dbReference type="InterPro" id="IPR008972">
    <property type="entry name" value="Cupredoxin"/>
</dbReference>
<evidence type="ECO:0000256" key="7">
    <source>
        <dbReference type="ARBA" id="ARBA00022617"/>
    </source>
</evidence>
<feature type="binding site" description="type 1 copper site" evidence="14">
    <location>
        <position position="180"/>
    </location>
    <ligand>
        <name>Cu cation</name>
        <dbReference type="ChEBI" id="CHEBI:23378"/>
        <label>1</label>
    </ligand>
</feature>
<evidence type="ECO:0000256" key="10">
    <source>
        <dbReference type="ARBA" id="ARBA00023002"/>
    </source>
</evidence>
<dbReference type="AlphaFoldDB" id="A0A521DEQ8"/>
<evidence type="ECO:0000313" key="18">
    <source>
        <dbReference type="Proteomes" id="UP000319040"/>
    </source>
</evidence>
<dbReference type="GO" id="GO:0020037">
    <property type="term" value="F:heme binding"/>
    <property type="evidence" value="ECO:0007669"/>
    <property type="project" value="InterPro"/>
</dbReference>
<keyword evidence="10" id="KW-0560">Oxidoreductase</keyword>
<name>A0A521DEQ8_SACCC</name>
<dbReference type="EMBL" id="FXTB01000005">
    <property type="protein sequence ID" value="SMO70179.1"/>
    <property type="molecule type" value="Genomic_DNA"/>
</dbReference>
<dbReference type="SUPFAM" id="SSF46626">
    <property type="entry name" value="Cytochrome c"/>
    <property type="match status" value="1"/>
</dbReference>
<evidence type="ECO:0000256" key="4">
    <source>
        <dbReference type="ARBA" id="ARBA00011233"/>
    </source>
</evidence>
<dbReference type="Proteomes" id="UP000319040">
    <property type="component" value="Unassembled WGS sequence"/>
</dbReference>
<dbReference type="Pfam" id="PF00034">
    <property type="entry name" value="Cytochrom_C"/>
    <property type="match status" value="1"/>
</dbReference>
<evidence type="ECO:0000313" key="17">
    <source>
        <dbReference type="EMBL" id="SMO70179.1"/>
    </source>
</evidence>
<dbReference type="CDD" id="cd11020">
    <property type="entry name" value="CuRO_1_CuNIR"/>
    <property type="match status" value="1"/>
</dbReference>
<keyword evidence="11 15" id="KW-0408">Iron</keyword>
<dbReference type="PROSITE" id="PS51007">
    <property type="entry name" value="CYTC"/>
    <property type="match status" value="1"/>
</dbReference>
<evidence type="ECO:0000256" key="11">
    <source>
        <dbReference type="ARBA" id="ARBA00023004"/>
    </source>
</evidence>
<dbReference type="Gene3D" id="2.60.40.420">
    <property type="entry name" value="Cupredoxins - blue copper proteins"/>
    <property type="match status" value="2"/>
</dbReference>
<feature type="binding site" description="type 1 copper site" evidence="14">
    <location>
        <position position="166"/>
    </location>
    <ligand>
        <name>Cu cation</name>
        <dbReference type="ChEBI" id="CHEBI:23378"/>
        <label>1</label>
    </ligand>
</feature>
<keyword evidence="8 14" id="KW-0479">Metal-binding</keyword>
<evidence type="ECO:0000256" key="6">
    <source>
        <dbReference type="ARBA" id="ARBA00017290"/>
    </source>
</evidence>
<evidence type="ECO:0000259" key="16">
    <source>
        <dbReference type="PROSITE" id="PS51007"/>
    </source>
</evidence>
<dbReference type="Pfam" id="PF07732">
    <property type="entry name" value="Cu-oxidase_3"/>
    <property type="match status" value="1"/>
</dbReference>
<dbReference type="InterPro" id="IPR009056">
    <property type="entry name" value="Cyt_c-like_dom"/>
</dbReference>
<dbReference type="GO" id="GO:0005507">
    <property type="term" value="F:copper ion binding"/>
    <property type="evidence" value="ECO:0007669"/>
    <property type="project" value="InterPro"/>
</dbReference>
<dbReference type="PROSITE" id="PS51257">
    <property type="entry name" value="PROKAR_LIPOPROTEIN"/>
    <property type="match status" value="1"/>
</dbReference>
<dbReference type="CDD" id="cd04208">
    <property type="entry name" value="CuRO_2_CuNIR"/>
    <property type="match status" value="1"/>
</dbReference>
<comment type="subunit">
    <text evidence="4">Homotrimer.</text>
</comment>
<dbReference type="EC" id="1.7.2.1" evidence="5"/>
<proteinExistence type="inferred from homology"/>